<dbReference type="EMBL" id="CAMXCT030001440">
    <property type="protein sequence ID" value="CAL4777411.1"/>
    <property type="molecule type" value="Genomic_DNA"/>
</dbReference>
<evidence type="ECO:0000256" key="1">
    <source>
        <dbReference type="SAM" id="MobiDB-lite"/>
    </source>
</evidence>
<dbReference type="EMBL" id="CAMXCT010001440">
    <property type="protein sequence ID" value="CAI3990099.1"/>
    <property type="molecule type" value="Genomic_DNA"/>
</dbReference>
<evidence type="ECO:0000313" key="5">
    <source>
        <dbReference type="EMBL" id="CAL4777411.1"/>
    </source>
</evidence>
<proteinExistence type="predicted"/>
<evidence type="ECO:0000313" key="6">
    <source>
        <dbReference type="Proteomes" id="UP001152797"/>
    </source>
</evidence>
<comment type="caution">
    <text evidence="3">The sequence shown here is derived from an EMBL/GenBank/DDBJ whole genome shotgun (WGS) entry which is preliminary data.</text>
</comment>
<name>A0A9P1CEC4_9DINO</name>
<evidence type="ECO:0000313" key="3">
    <source>
        <dbReference type="EMBL" id="CAI3990099.1"/>
    </source>
</evidence>
<keyword evidence="6" id="KW-1185">Reference proteome</keyword>
<dbReference type="AlphaFoldDB" id="A0A9P1CEC4"/>
<feature type="transmembrane region" description="Helical" evidence="2">
    <location>
        <begin position="205"/>
        <end position="226"/>
    </location>
</feature>
<evidence type="ECO:0000256" key="2">
    <source>
        <dbReference type="SAM" id="Phobius"/>
    </source>
</evidence>
<keyword evidence="2" id="KW-1133">Transmembrane helix</keyword>
<reference evidence="4" key="2">
    <citation type="submission" date="2024-04" db="EMBL/GenBank/DDBJ databases">
        <authorList>
            <person name="Chen Y."/>
            <person name="Shah S."/>
            <person name="Dougan E. K."/>
            <person name="Thang M."/>
            <person name="Chan C."/>
        </authorList>
    </citation>
    <scope>NUCLEOTIDE SEQUENCE [LARGE SCALE GENOMIC DNA]</scope>
</reference>
<dbReference type="OrthoDB" id="442028at2759"/>
<keyword evidence="2" id="KW-0472">Membrane</keyword>
<sequence length="541" mass="60991">MASHIAEYVLQHGASVIGCLGILIVHATLTKEDFRVFYEHFRQWCSKTSFRKQRDEQQLRYQKELLQARLQMLPVANQVLVQLAFLVGFVALWRFLKDQSFASICQVAGMMLAYGLHSCSQRLVKTDLQFRVFEVVVLSVHGLMTAGLVGESDIMTLFFAEKVLGTGLVFMSVTLFDLKMTLSTQICEAVLLMYKQFQLVGFEQVTLLMFTSSLTSHFVTAVLIVFTDRIIRSNIFAKMNSSDASSMMLGFRQVLRGVCDGDLLLDKSSCSIVDDASCLERLLKSSKKLSKTNFLDLFLDSESRQRFLHFLSSDPEATPAMPRGLRLALQGADGLVSIDVFHTQVSNQGATGNDYCLLALKEDPEQSAPPDAPETTPPTTSVKSEAIPSRCSSTVSEVVEAYDELVEIALLVSNENAMFDIKEAHLAFRRQSSEPAIESGMPTLRRFIRPSDWDRMEKMFDIVTNLPPSDVQQRCTFRHPMLFRLPGESRSYLRSRQTSVYLAGQVVPDHPAHFWMNFSSFDASQIRRPREPELQGIYEES</sequence>
<feature type="region of interest" description="Disordered" evidence="1">
    <location>
        <begin position="364"/>
        <end position="387"/>
    </location>
</feature>
<keyword evidence="2" id="KW-0812">Transmembrane</keyword>
<feature type="transmembrane region" description="Helical" evidence="2">
    <location>
        <begin position="12"/>
        <end position="29"/>
    </location>
</feature>
<evidence type="ECO:0000313" key="4">
    <source>
        <dbReference type="EMBL" id="CAL1143474.1"/>
    </source>
</evidence>
<feature type="transmembrane region" description="Helical" evidence="2">
    <location>
        <begin position="128"/>
        <end position="149"/>
    </location>
</feature>
<feature type="transmembrane region" description="Helical" evidence="2">
    <location>
        <begin position="70"/>
        <end position="93"/>
    </location>
</feature>
<gene>
    <name evidence="3" type="ORF">C1SCF055_LOCUS17119</name>
</gene>
<organism evidence="3">
    <name type="scientific">Cladocopium goreaui</name>
    <dbReference type="NCBI Taxonomy" id="2562237"/>
    <lineage>
        <taxon>Eukaryota</taxon>
        <taxon>Sar</taxon>
        <taxon>Alveolata</taxon>
        <taxon>Dinophyceae</taxon>
        <taxon>Suessiales</taxon>
        <taxon>Symbiodiniaceae</taxon>
        <taxon>Cladocopium</taxon>
    </lineage>
</organism>
<reference evidence="3" key="1">
    <citation type="submission" date="2022-10" db="EMBL/GenBank/DDBJ databases">
        <authorList>
            <person name="Chen Y."/>
            <person name="Dougan E. K."/>
            <person name="Chan C."/>
            <person name="Rhodes N."/>
            <person name="Thang M."/>
        </authorList>
    </citation>
    <scope>NUCLEOTIDE SEQUENCE</scope>
</reference>
<accession>A0A9P1CEC4</accession>
<dbReference type="EMBL" id="CAMXCT020001440">
    <property type="protein sequence ID" value="CAL1143474.1"/>
    <property type="molecule type" value="Genomic_DNA"/>
</dbReference>
<dbReference type="Proteomes" id="UP001152797">
    <property type="component" value="Unassembled WGS sequence"/>
</dbReference>
<protein>
    <submittedName>
        <fullName evidence="5">N-acetyltransferase domain-containing protein</fullName>
    </submittedName>
</protein>